<organism evidence="6 7">
    <name type="scientific">Buddleja alternifolia</name>
    <dbReference type="NCBI Taxonomy" id="168488"/>
    <lineage>
        <taxon>Eukaryota</taxon>
        <taxon>Viridiplantae</taxon>
        <taxon>Streptophyta</taxon>
        <taxon>Embryophyta</taxon>
        <taxon>Tracheophyta</taxon>
        <taxon>Spermatophyta</taxon>
        <taxon>Magnoliopsida</taxon>
        <taxon>eudicotyledons</taxon>
        <taxon>Gunneridae</taxon>
        <taxon>Pentapetalae</taxon>
        <taxon>asterids</taxon>
        <taxon>lamiids</taxon>
        <taxon>Lamiales</taxon>
        <taxon>Scrophulariaceae</taxon>
        <taxon>Buddlejeae</taxon>
        <taxon>Buddleja</taxon>
    </lineage>
</organism>
<accession>A0AAV6WC21</accession>
<dbReference type="AlphaFoldDB" id="A0AAV6WC21"/>
<evidence type="ECO:0000256" key="3">
    <source>
        <dbReference type="ARBA" id="ARBA00023163"/>
    </source>
</evidence>
<evidence type="ECO:0000259" key="5">
    <source>
        <dbReference type="PROSITE" id="PS51294"/>
    </source>
</evidence>
<evidence type="ECO:0000256" key="1">
    <source>
        <dbReference type="ARBA" id="ARBA00004123"/>
    </source>
</evidence>
<dbReference type="GO" id="GO:0003677">
    <property type="term" value="F:DNA binding"/>
    <property type="evidence" value="ECO:0007669"/>
    <property type="project" value="InterPro"/>
</dbReference>
<dbReference type="InterPro" id="IPR001005">
    <property type="entry name" value="SANT/Myb"/>
</dbReference>
<name>A0AAV6WC21_9LAMI</name>
<evidence type="ECO:0000313" key="6">
    <source>
        <dbReference type="EMBL" id="KAG8364515.1"/>
    </source>
</evidence>
<dbReference type="PANTHER" id="PTHR31314">
    <property type="entry name" value="MYB FAMILY TRANSCRIPTION FACTOR PHL7-LIKE"/>
    <property type="match status" value="1"/>
</dbReference>
<dbReference type="EMBL" id="WHWC01000018">
    <property type="protein sequence ID" value="KAG8364515.1"/>
    <property type="molecule type" value="Genomic_DNA"/>
</dbReference>
<dbReference type="Gene3D" id="1.10.10.60">
    <property type="entry name" value="Homeodomain-like"/>
    <property type="match status" value="1"/>
</dbReference>
<keyword evidence="3" id="KW-0804">Transcription</keyword>
<dbReference type="InterPro" id="IPR017930">
    <property type="entry name" value="Myb_dom"/>
</dbReference>
<evidence type="ECO:0000256" key="4">
    <source>
        <dbReference type="ARBA" id="ARBA00023242"/>
    </source>
</evidence>
<dbReference type="Pfam" id="PF00249">
    <property type="entry name" value="Myb_DNA-binding"/>
    <property type="match status" value="1"/>
</dbReference>
<dbReference type="SUPFAM" id="SSF46689">
    <property type="entry name" value="Homeodomain-like"/>
    <property type="match status" value="1"/>
</dbReference>
<keyword evidence="2" id="KW-0805">Transcription regulation</keyword>
<feature type="domain" description="HTH myb-type" evidence="5">
    <location>
        <begin position="130"/>
        <end position="190"/>
    </location>
</feature>
<dbReference type="Proteomes" id="UP000826271">
    <property type="component" value="Unassembled WGS sequence"/>
</dbReference>
<evidence type="ECO:0000256" key="2">
    <source>
        <dbReference type="ARBA" id="ARBA00023015"/>
    </source>
</evidence>
<protein>
    <recommendedName>
        <fullName evidence="5">HTH myb-type domain-containing protein</fullName>
    </recommendedName>
</protein>
<proteinExistence type="predicted"/>
<gene>
    <name evidence="6" type="ORF">BUALT_Bualt18G0005200</name>
</gene>
<dbReference type="InterPro" id="IPR046955">
    <property type="entry name" value="PHR1-like"/>
</dbReference>
<reference evidence="6" key="1">
    <citation type="submission" date="2019-10" db="EMBL/GenBank/DDBJ databases">
        <authorList>
            <person name="Zhang R."/>
            <person name="Pan Y."/>
            <person name="Wang J."/>
            <person name="Ma R."/>
            <person name="Yu S."/>
        </authorList>
    </citation>
    <scope>NUCLEOTIDE SEQUENCE</scope>
    <source>
        <strain evidence="6">LA-IB0</strain>
        <tissue evidence="6">Leaf</tissue>
    </source>
</reference>
<keyword evidence="7" id="KW-1185">Reference proteome</keyword>
<dbReference type="InterPro" id="IPR006447">
    <property type="entry name" value="Myb_dom_plants"/>
</dbReference>
<dbReference type="PANTHER" id="PTHR31314:SF113">
    <property type="entry name" value="MYB FAMILY TRANSCRIPTION FACTOR MPH1"/>
    <property type="match status" value="1"/>
</dbReference>
<dbReference type="GO" id="GO:0003700">
    <property type="term" value="F:DNA-binding transcription factor activity"/>
    <property type="evidence" value="ECO:0007669"/>
    <property type="project" value="InterPro"/>
</dbReference>
<dbReference type="InterPro" id="IPR009057">
    <property type="entry name" value="Homeodomain-like_sf"/>
</dbReference>
<evidence type="ECO:0000313" key="7">
    <source>
        <dbReference type="Proteomes" id="UP000826271"/>
    </source>
</evidence>
<dbReference type="FunFam" id="1.10.10.60:FF:000002">
    <property type="entry name" value="Myb family transcription factor"/>
    <property type="match status" value="1"/>
</dbReference>
<comment type="subcellular location">
    <subcellularLocation>
        <location evidence="1">Nucleus</location>
    </subcellularLocation>
</comment>
<dbReference type="GO" id="GO:0005634">
    <property type="term" value="C:nucleus"/>
    <property type="evidence" value="ECO:0007669"/>
    <property type="project" value="UniProtKB-SubCell"/>
</dbReference>
<dbReference type="PROSITE" id="PS51294">
    <property type="entry name" value="HTH_MYB"/>
    <property type="match status" value="1"/>
</dbReference>
<dbReference type="NCBIfam" id="TIGR01557">
    <property type="entry name" value="myb_SHAQKYF"/>
    <property type="match status" value="1"/>
</dbReference>
<sequence>MMTVEDDAIGQVVERAAVHNSPLNQNPELGQVVPLQNQNNFSYGDNRISLKLGFTNDHLLNDLGDLNQMKGFSNQYSPTMSVTEALEATGLIGSPSIHMFSSQSQPSFPPLSRVDMENSLRTRVIRQYKKSSVSRLRWTPDLHDHFVEAVQKLGGKYKATPKKVMQMMAVKGLKISHIKSHLQMYRSMKESIDLNSFIGIKNYQEHKPDCITLLPPR</sequence>
<keyword evidence="4" id="KW-0539">Nucleus</keyword>
<comment type="caution">
    <text evidence="6">The sequence shown here is derived from an EMBL/GenBank/DDBJ whole genome shotgun (WGS) entry which is preliminary data.</text>
</comment>